<dbReference type="KEGG" id="dmm:dnm_035930"/>
<evidence type="ECO:0000259" key="1">
    <source>
        <dbReference type="Pfam" id="PF14280"/>
    </source>
</evidence>
<organism evidence="2 3">
    <name type="scientific">Desulfonema magnum</name>
    <dbReference type="NCBI Taxonomy" id="45655"/>
    <lineage>
        <taxon>Bacteria</taxon>
        <taxon>Pseudomonadati</taxon>
        <taxon>Thermodesulfobacteriota</taxon>
        <taxon>Desulfobacteria</taxon>
        <taxon>Desulfobacterales</taxon>
        <taxon>Desulfococcaceae</taxon>
        <taxon>Desulfonema</taxon>
    </lineage>
</organism>
<accession>A0A975BKU1</accession>
<dbReference type="EMBL" id="CP061800">
    <property type="protein sequence ID" value="QTA87559.1"/>
    <property type="molecule type" value="Genomic_DNA"/>
</dbReference>
<protein>
    <submittedName>
        <fullName evidence="2">DUF4365</fullName>
    </submittedName>
</protein>
<keyword evidence="3" id="KW-1185">Reference proteome</keyword>
<reference evidence="2" key="1">
    <citation type="journal article" date="2021" name="Microb. Physiol.">
        <title>Proteogenomic Insights into the Physiology of Marine, Sulfate-Reducing, Filamentous Desulfonema limicola and Desulfonema magnum.</title>
        <authorList>
            <person name="Schnaars V."/>
            <person name="Wohlbrand L."/>
            <person name="Scheve S."/>
            <person name="Hinrichs C."/>
            <person name="Reinhardt R."/>
            <person name="Rabus R."/>
        </authorList>
    </citation>
    <scope>NUCLEOTIDE SEQUENCE</scope>
    <source>
        <strain evidence="2">4be13</strain>
    </source>
</reference>
<dbReference type="Pfam" id="PF14280">
    <property type="entry name" value="DUF4365"/>
    <property type="match status" value="1"/>
</dbReference>
<dbReference type="AlphaFoldDB" id="A0A975BKU1"/>
<dbReference type="InterPro" id="IPR025375">
    <property type="entry name" value="DUF4365"/>
</dbReference>
<sequence length="166" mass="19777">MNKNNLWYIDQRAEYLANMYLSRRDDLIIERQNHTHDRGIDILIDICHSGTLTGRVFGVRIRAERSASHIRRVSHNLITYRYPVSTLEIIRDIPFPVVLLLMVMEDDSGYYNWINRTKLDQAVNLSLKTQSVPFERLTEESMNMLINEIDEWYERRIGNHENKRLV</sequence>
<feature type="domain" description="DUF4365" evidence="1">
    <location>
        <begin position="24"/>
        <end position="121"/>
    </location>
</feature>
<evidence type="ECO:0000313" key="2">
    <source>
        <dbReference type="EMBL" id="QTA87559.1"/>
    </source>
</evidence>
<dbReference type="RefSeq" id="WP_207682699.1">
    <property type="nucleotide sequence ID" value="NZ_CP061800.1"/>
</dbReference>
<dbReference type="Proteomes" id="UP000663722">
    <property type="component" value="Chromosome"/>
</dbReference>
<proteinExistence type="predicted"/>
<name>A0A975BKU1_9BACT</name>
<gene>
    <name evidence="2" type="ORF">dnm_035930</name>
</gene>
<evidence type="ECO:0000313" key="3">
    <source>
        <dbReference type="Proteomes" id="UP000663722"/>
    </source>
</evidence>